<keyword evidence="2" id="KW-1133">Transmembrane helix</keyword>
<reference evidence="4" key="1">
    <citation type="submission" date="2021-02" db="EMBL/GenBank/DDBJ databases">
        <title>The CRISPR/cas machinery reduction and long-range gene transfer in the hot spring cyanobacterium Synechococcus.</title>
        <authorList>
            <person name="Dvorak P."/>
            <person name="Jahodarova E."/>
            <person name="Hasler P."/>
            <person name="Poulickova A."/>
        </authorList>
    </citation>
    <scope>NUCLEOTIDE SEQUENCE</scope>
    <source>
        <strain evidence="4">Rupite</strain>
    </source>
</reference>
<dbReference type="RefSeq" id="WP_244350763.1">
    <property type="nucleotide sequence ID" value="NZ_JAFIRA010000028.1"/>
</dbReference>
<evidence type="ECO:0000259" key="3">
    <source>
        <dbReference type="Pfam" id="PF03968"/>
    </source>
</evidence>
<evidence type="ECO:0000313" key="5">
    <source>
        <dbReference type="Proteomes" id="UP000830835"/>
    </source>
</evidence>
<keyword evidence="1" id="KW-0732">Signal</keyword>
<keyword evidence="2" id="KW-0472">Membrane</keyword>
<comment type="caution">
    <text evidence="4">The sequence shown here is derived from an EMBL/GenBank/DDBJ whole genome shotgun (WGS) entry which is preliminary data.</text>
</comment>
<keyword evidence="5" id="KW-1185">Reference proteome</keyword>
<name>A0ABT0CCA1_THEVL</name>
<feature type="domain" description="Organic solvent tolerance-like N-terminal" evidence="3">
    <location>
        <begin position="511"/>
        <end position="560"/>
    </location>
</feature>
<dbReference type="InterPro" id="IPR005653">
    <property type="entry name" value="OstA-like_N"/>
</dbReference>
<dbReference type="Proteomes" id="UP000830835">
    <property type="component" value="Unassembled WGS sequence"/>
</dbReference>
<dbReference type="PANTHER" id="PTHR36504:SF1">
    <property type="entry name" value="LIPOPOLYSACCHARIDE EXPORT SYSTEM PROTEIN LPTA"/>
    <property type="match status" value="1"/>
</dbReference>
<dbReference type="EMBL" id="JAFIRA010000028">
    <property type="protein sequence ID" value="MCJ2543429.1"/>
    <property type="molecule type" value="Genomic_DNA"/>
</dbReference>
<dbReference type="InterPro" id="IPR052037">
    <property type="entry name" value="LPS_export_LptA"/>
</dbReference>
<evidence type="ECO:0000256" key="2">
    <source>
        <dbReference type="SAM" id="Phobius"/>
    </source>
</evidence>
<dbReference type="Gene3D" id="2.60.450.10">
    <property type="entry name" value="Lipopolysaccharide (LPS) transport protein A like domain"/>
    <property type="match status" value="2"/>
</dbReference>
<keyword evidence="2" id="KW-0812">Transmembrane</keyword>
<organism evidence="4 5">
    <name type="scientific">Thermostichus vulcanus str. 'Rupite'</name>
    <dbReference type="NCBI Taxonomy" id="2813851"/>
    <lineage>
        <taxon>Bacteria</taxon>
        <taxon>Bacillati</taxon>
        <taxon>Cyanobacteriota</taxon>
        <taxon>Cyanophyceae</taxon>
        <taxon>Thermostichales</taxon>
        <taxon>Thermostichaceae</taxon>
        <taxon>Thermostichus</taxon>
    </lineage>
</organism>
<proteinExistence type="predicted"/>
<evidence type="ECO:0000313" key="4">
    <source>
        <dbReference type="EMBL" id="MCJ2543429.1"/>
    </source>
</evidence>
<protein>
    <recommendedName>
        <fullName evidence="3">Organic solvent tolerance-like N-terminal domain-containing protein</fullName>
    </recommendedName>
</protein>
<gene>
    <name evidence="4" type="ORF">JX360_11000</name>
</gene>
<feature type="transmembrane region" description="Helical" evidence="2">
    <location>
        <begin position="9"/>
        <end position="28"/>
    </location>
</feature>
<evidence type="ECO:0000256" key="1">
    <source>
        <dbReference type="ARBA" id="ARBA00022729"/>
    </source>
</evidence>
<sequence>MRRLFNSNLIVALVGSGVLAGLIGWALFIDIEEVVVEAPPAEQPASVSRRVDILGHRGGYQRWRLIAEQVDSQTGQQVFEQGAHGYFYGEPATQRQGEPDPFFDSSEQMTWRANQARYNATADELYLEEEVQVESDDGSLLLTNALKVTPEERIEVPGEFTLKGQEMLLHGRSGSFNFQFALLSAQQGKLIVLPPGRGLNPARDGASMPEAHSPAATQIAMADSASTPQWLASAAADPDSTTITADQITYDRTNQVAQGEGNLRIQESGLEIRAPQGTYLRQQAQSILSGGVVLRELASDGNRDPLLADLTLAQASPDPESGQDQEVTIIADRLTYDRNTQIAQGEGNLEIQQGETIIQSAQGTYRRRESQSILTGGVTLREPGRVLTSVRLEGNHRDKIFFFEEDVLYRQMAASTPAPEGGSLTDELRQAETEVRAARLVYNSRTGTSEFSDAVEFIQRGRKARAMRATITPERVELSGDVLIEQIEGDWLAQRLANPETQADVDQPTVIYADRVEIDQASSDARFFGNVVIVQANRAIEGDRADYFDQEQIFKITAERDPVVLCDRGEMNPIQRGSTETLPGRDALDQMCRGANRLSGKLVTLNMDRDEYTVEGDETQQGMFQFRITDSL</sequence>
<dbReference type="PANTHER" id="PTHR36504">
    <property type="entry name" value="LIPOPOLYSACCHARIDE EXPORT SYSTEM PROTEIN LPTA"/>
    <property type="match status" value="1"/>
</dbReference>
<dbReference type="Pfam" id="PF03968">
    <property type="entry name" value="LptD_N"/>
    <property type="match status" value="1"/>
</dbReference>
<accession>A0ABT0CCA1</accession>